<keyword evidence="12" id="KW-0325">Glycoprotein</keyword>
<dbReference type="InterPro" id="IPR051142">
    <property type="entry name" value="Glycosyltransferase_29"/>
</dbReference>
<dbReference type="GO" id="GO:0047291">
    <property type="term" value="F:lactosylceramide alpha-2,3-sialyltransferase activity"/>
    <property type="evidence" value="ECO:0007669"/>
    <property type="project" value="UniProtKB-EC"/>
</dbReference>
<dbReference type="InterPro" id="IPR038578">
    <property type="entry name" value="GT29-like_sf"/>
</dbReference>
<dbReference type="Pfam" id="PF00777">
    <property type="entry name" value="Glyco_transf_29"/>
    <property type="match status" value="1"/>
</dbReference>
<evidence type="ECO:0000256" key="3">
    <source>
        <dbReference type="ARBA" id="ARBA00022676"/>
    </source>
</evidence>
<evidence type="ECO:0000256" key="21">
    <source>
        <dbReference type="ARBA" id="ARBA00048050"/>
    </source>
</evidence>
<gene>
    <name evidence="26" type="ORF">BSL78_04059</name>
</gene>
<evidence type="ECO:0000256" key="25">
    <source>
        <dbReference type="SAM" id="Phobius"/>
    </source>
</evidence>
<evidence type="ECO:0000256" key="23">
    <source>
        <dbReference type="ARBA" id="ARBA00049539"/>
    </source>
</evidence>
<keyword evidence="8" id="KW-0333">Golgi apparatus</keyword>
<evidence type="ECO:0000256" key="8">
    <source>
        <dbReference type="ARBA" id="ARBA00023034"/>
    </source>
</evidence>
<comment type="catalytic activity">
    <reaction evidence="22">
        <text>ganglioside GA2 (d18:1(4E)/18:0) + CMP-N-acetyl-beta-neuraminate = ganglioside GM2 (d18:1(4E)/18:0) + CMP + H(+)</text>
        <dbReference type="Rhea" id="RHEA:41776"/>
        <dbReference type="ChEBI" id="CHEBI:15378"/>
        <dbReference type="ChEBI" id="CHEBI:57812"/>
        <dbReference type="ChEBI" id="CHEBI:60377"/>
        <dbReference type="ChEBI" id="CHEBI:78485"/>
        <dbReference type="ChEBI" id="CHEBI:78486"/>
    </reaction>
    <physiologicalReaction direction="left-to-right" evidence="22">
        <dbReference type="Rhea" id="RHEA:41777"/>
    </physiologicalReaction>
</comment>
<comment type="function">
    <text evidence="20">Transfers the sialyl group (N-acetyl-alpha-neuraminyl or NeuAc) from CMP-NeuAc to the non-reducing terminal galactose (Gal) of glycosphingolipids forming gangliosides (important molecules involved in the regulation of multiple cellular processes, including cell proliferation and differentiation, apoptosis, embryogenesis, development, and oncogenesis). Mainly involved in the biosynthesis of ganglioside GM3 but can also use different glycolipids as substrate acceptors such as D-galactosylceramide (GalCer), asialo-GM2 (GA2) and asialo-GM1 (GA1), although less preferentially than beta-D-Gal-(1-&gt;4)-beta-D-Glc-(1&lt;-&gt;1)-Cer (LacCer).</text>
</comment>
<evidence type="ECO:0000256" key="16">
    <source>
        <dbReference type="ARBA" id="ARBA00041896"/>
    </source>
</evidence>
<evidence type="ECO:0000256" key="10">
    <source>
        <dbReference type="ARBA" id="ARBA00023136"/>
    </source>
</evidence>
<evidence type="ECO:0000256" key="1">
    <source>
        <dbReference type="ARBA" id="ARBA00004323"/>
    </source>
</evidence>
<proteinExistence type="inferred from homology"/>
<evidence type="ECO:0000313" key="27">
    <source>
        <dbReference type="Proteomes" id="UP000230750"/>
    </source>
</evidence>
<evidence type="ECO:0000256" key="22">
    <source>
        <dbReference type="ARBA" id="ARBA00048805"/>
    </source>
</evidence>
<comment type="subcellular location">
    <subcellularLocation>
        <location evidence="1">Golgi apparatus membrane</location>
        <topology evidence="1">Single-pass type II membrane protein</topology>
    </subcellularLocation>
</comment>
<dbReference type="EC" id="2.4.3.9" evidence="13"/>
<dbReference type="GO" id="GO:0006629">
    <property type="term" value="P:lipid metabolic process"/>
    <property type="evidence" value="ECO:0007669"/>
    <property type="project" value="UniProtKB-KW"/>
</dbReference>
<evidence type="ECO:0000256" key="20">
    <source>
        <dbReference type="ARBA" id="ARBA00045587"/>
    </source>
</evidence>
<dbReference type="Proteomes" id="UP000230750">
    <property type="component" value="Unassembled WGS sequence"/>
</dbReference>
<keyword evidence="11" id="KW-1015">Disulfide bond</keyword>
<evidence type="ECO:0000256" key="2">
    <source>
        <dbReference type="ARBA" id="ARBA00006003"/>
    </source>
</evidence>
<feature type="region of interest" description="Disordered" evidence="24">
    <location>
        <begin position="435"/>
        <end position="483"/>
    </location>
</feature>
<keyword evidence="9" id="KW-0443">Lipid metabolism</keyword>
<dbReference type="CDD" id="cd23967">
    <property type="entry name" value="GT29_ST3GAL3_4_5_6"/>
    <property type="match status" value="1"/>
</dbReference>
<comment type="caution">
    <text evidence="26">The sequence shown here is derived from an EMBL/GenBank/DDBJ whole genome shotgun (WGS) entry which is preliminary data.</text>
</comment>
<keyword evidence="10 25" id="KW-0472">Membrane</keyword>
<keyword evidence="7 25" id="KW-1133">Transmembrane helix</keyword>
<accession>A0A2G8LFM1</accession>
<keyword evidence="27" id="KW-1185">Reference proteome</keyword>
<comment type="catalytic activity">
    <reaction evidence="21">
        <text>a beta-D-Gal-(1&lt;-&gt;1')-ceramide + CMP-N-acetyl-beta-neuraminate = N-acetyl-alpha-neuraminosyl-(2-&gt;3)-beta-D-galactosyl-(1&lt;-&gt;1')-ceramide + CMP + H(+)</text>
        <dbReference type="Rhea" id="RHEA:41780"/>
        <dbReference type="ChEBI" id="CHEBI:15378"/>
        <dbReference type="ChEBI" id="CHEBI:57812"/>
        <dbReference type="ChEBI" id="CHEBI:60377"/>
        <dbReference type="ChEBI" id="CHEBI:82643"/>
        <dbReference type="ChEBI" id="CHEBI:143593"/>
    </reaction>
    <physiologicalReaction direction="left-to-right" evidence="21">
        <dbReference type="Rhea" id="RHEA:41781"/>
    </physiologicalReaction>
</comment>
<dbReference type="OrthoDB" id="10264956at2759"/>
<keyword evidence="3 26" id="KW-0328">Glycosyltransferase</keyword>
<evidence type="ECO:0000256" key="24">
    <source>
        <dbReference type="SAM" id="MobiDB-lite"/>
    </source>
</evidence>
<comment type="similarity">
    <text evidence="2">Belongs to the glycosyltransferase 29 family.</text>
</comment>
<evidence type="ECO:0000256" key="5">
    <source>
        <dbReference type="ARBA" id="ARBA00022692"/>
    </source>
</evidence>
<comment type="catalytic activity">
    <reaction evidence="23">
        <text>ganglioside GA1 (d18:1(4E)/18:0) + CMP-N-acetyl-beta-neuraminate = ganglioside GM1 (d18:1(4E)/18:0) + CMP + H(+)</text>
        <dbReference type="Rhea" id="RHEA:41784"/>
        <dbReference type="ChEBI" id="CHEBI:15378"/>
        <dbReference type="ChEBI" id="CHEBI:57812"/>
        <dbReference type="ChEBI" id="CHEBI:60377"/>
        <dbReference type="ChEBI" id="CHEBI:73110"/>
        <dbReference type="ChEBI" id="CHEBI:78484"/>
    </reaction>
    <physiologicalReaction direction="left-to-right" evidence="23">
        <dbReference type="Rhea" id="RHEA:41785"/>
    </physiologicalReaction>
</comment>
<evidence type="ECO:0000256" key="12">
    <source>
        <dbReference type="ARBA" id="ARBA00023180"/>
    </source>
</evidence>
<sequence length="483" mass="55148">MIPFTCRYQRSSKFLSCLLQHISRKCCMLNTKCIPHNSAAIIGASYLFSCSSKEINMNMRKCLLSIIITCSILLILDLMVYTMYKTYNAEVPVQRSEGSSHVVNRVATKRIVKKGKVESYQIAVNRSFPINRTDLLSENPQCTFNKSRNRLRNFFGAINIKELPVYVDKNFLRNKKLMEFAQPFGFKEVDTHVMHVLQYVTQSSLPLELETKSCLRCVVIGNSGILRNSLLGEVIDNFDVIIRMNDAPTAHFEKDVGSRTTIRLAYPESAFRQKENYGPDWQMVIIAYKPMDLIWLHTVVQGKTMKTGEGFWKKIAKAVHKSPEEIRLLNPEVLQTGAELIGSTIEADNKNKNVPTTGFIGITMALKMCDEVSVAGFGYDIDKPKSHLHYYDGLTMDVMKRFSTHNVNQESKIMYKMVEQGIIHDITGAIKVYNPQQRGKLQDSQQRDNTTHRMETNNKTHSRETTQPIAERQHNKTHSGETT</sequence>
<evidence type="ECO:0000256" key="11">
    <source>
        <dbReference type="ARBA" id="ARBA00023157"/>
    </source>
</evidence>
<evidence type="ECO:0000256" key="18">
    <source>
        <dbReference type="ARBA" id="ARBA00042545"/>
    </source>
</evidence>
<dbReference type="FunFam" id="3.90.1480.20:FF:000006">
    <property type="entry name" value="ST3 beta-galactoside alpha-2,3-sialyltransferase 5"/>
    <property type="match status" value="1"/>
</dbReference>
<dbReference type="STRING" id="307972.A0A2G8LFM1"/>
<evidence type="ECO:0000313" key="26">
    <source>
        <dbReference type="EMBL" id="PIK59032.1"/>
    </source>
</evidence>
<comment type="catalytic activity">
    <reaction evidence="19">
        <text>a beta-D-Gal-(1-&gt;4)-beta-D-Glc-(1&lt;-&gt;1)-Cer(d18:1(4E)) + CMP-N-acetyl-beta-neuraminate = a ganglioside GM3 (d18:1(4E)) + CMP + H(+)</text>
        <dbReference type="Rhea" id="RHEA:18417"/>
        <dbReference type="ChEBI" id="CHEBI:15378"/>
        <dbReference type="ChEBI" id="CHEBI:17950"/>
        <dbReference type="ChEBI" id="CHEBI:57812"/>
        <dbReference type="ChEBI" id="CHEBI:60065"/>
        <dbReference type="ChEBI" id="CHEBI:60377"/>
        <dbReference type="EC" id="2.4.3.9"/>
    </reaction>
    <physiologicalReaction direction="left-to-right" evidence="19">
        <dbReference type="Rhea" id="RHEA:18418"/>
    </physiologicalReaction>
</comment>
<evidence type="ECO:0000256" key="7">
    <source>
        <dbReference type="ARBA" id="ARBA00022989"/>
    </source>
</evidence>
<evidence type="ECO:0000256" key="13">
    <source>
        <dbReference type="ARBA" id="ARBA00039111"/>
    </source>
</evidence>
<evidence type="ECO:0000256" key="19">
    <source>
        <dbReference type="ARBA" id="ARBA00043651"/>
    </source>
</evidence>
<evidence type="ECO:0000256" key="17">
    <source>
        <dbReference type="ARBA" id="ARBA00041976"/>
    </source>
</evidence>
<reference evidence="26 27" key="1">
    <citation type="journal article" date="2017" name="PLoS Biol.">
        <title>The sea cucumber genome provides insights into morphological evolution and visceral regeneration.</title>
        <authorList>
            <person name="Zhang X."/>
            <person name="Sun L."/>
            <person name="Yuan J."/>
            <person name="Sun Y."/>
            <person name="Gao Y."/>
            <person name="Zhang L."/>
            <person name="Li S."/>
            <person name="Dai H."/>
            <person name="Hamel J.F."/>
            <person name="Liu C."/>
            <person name="Yu Y."/>
            <person name="Liu S."/>
            <person name="Lin W."/>
            <person name="Guo K."/>
            <person name="Jin S."/>
            <person name="Xu P."/>
            <person name="Storey K.B."/>
            <person name="Huan P."/>
            <person name="Zhang T."/>
            <person name="Zhou Y."/>
            <person name="Zhang J."/>
            <person name="Lin C."/>
            <person name="Li X."/>
            <person name="Xing L."/>
            <person name="Huo D."/>
            <person name="Sun M."/>
            <person name="Wang L."/>
            <person name="Mercier A."/>
            <person name="Li F."/>
            <person name="Yang H."/>
            <person name="Xiang J."/>
        </authorList>
    </citation>
    <scope>NUCLEOTIDE SEQUENCE [LARGE SCALE GENOMIC DNA]</scope>
    <source>
        <strain evidence="26">Shaxun</strain>
        <tissue evidence="26">Muscle</tissue>
    </source>
</reference>
<dbReference type="PANTHER" id="PTHR13713">
    <property type="entry name" value="SIALYLTRANSFERASE"/>
    <property type="match status" value="1"/>
</dbReference>
<dbReference type="PANTHER" id="PTHR13713:SF92">
    <property type="entry name" value="CMP-N-ACETYLNEURAMINATE-BETA-1,4-GALACTOSIDE ALPHA-2,3-SIALYLTRANSFERASE-LIKE ISOFORM X1"/>
    <property type="match status" value="1"/>
</dbReference>
<dbReference type="AlphaFoldDB" id="A0A2G8LFM1"/>
<evidence type="ECO:0000256" key="4">
    <source>
        <dbReference type="ARBA" id="ARBA00022679"/>
    </source>
</evidence>
<feature type="compositionally biased region" description="Polar residues" evidence="24">
    <location>
        <begin position="435"/>
        <end position="444"/>
    </location>
</feature>
<evidence type="ECO:0000256" key="6">
    <source>
        <dbReference type="ARBA" id="ARBA00022968"/>
    </source>
</evidence>
<keyword evidence="4 26" id="KW-0808">Transferase</keyword>
<evidence type="ECO:0000256" key="15">
    <source>
        <dbReference type="ARBA" id="ARBA00041341"/>
    </source>
</evidence>
<keyword evidence="5 25" id="KW-0812">Transmembrane</keyword>
<feature type="transmembrane region" description="Helical" evidence="25">
    <location>
        <begin position="62"/>
        <end position="84"/>
    </location>
</feature>
<feature type="compositionally biased region" description="Basic and acidic residues" evidence="24">
    <location>
        <begin position="445"/>
        <end position="464"/>
    </location>
</feature>
<dbReference type="GO" id="GO:0000139">
    <property type="term" value="C:Golgi membrane"/>
    <property type="evidence" value="ECO:0007669"/>
    <property type="project" value="UniProtKB-SubCell"/>
</dbReference>
<evidence type="ECO:0000256" key="14">
    <source>
        <dbReference type="ARBA" id="ARBA00039792"/>
    </source>
</evidence>
<organism evidence="26 27">
    <name type="scientific">Stichopus japonicus</name>
    <name type="common">Sea cucumber</name>
    <dbReference type="NCBI Taxonomy" id="307972"/>
    <lineage>
        <taxon>Eukaryota</taxon>
        <taxon>Metazoa</taxon>
        <taxon>Echinodermata</taxon>
        <taxon>Eleutherozoa</taxon>
        <taxon>Echinozoa</taxon>
        <taxon>Holothuroidea</taxon>
        <taxon>Aspidochirotacea</taxon>
        <taxon>Aspidochirotida</taxon>
        <taxon>Stichopodidae</taxon>
        <taxon>Apostichopus</taxon>
    </lineage>
</organism>
<keyword evidence="6" id="KW-0735">Signal-anchor</keyword>
<dbReference type="EMBL" id="MRZV01000095">
    <property type="protein sequence ID" value="PIK59032.1"/>
    <property type="molecule type" value="Genomic_DNA"/>
</dbReference>
<protein>
    <recommendedName>
        <fullName evidence="14">Lactosylceramide alpha-2,3-sialyltransferase</fullName>
        <ecNumber evidence="13">2.4.3.9</ecNumber>
    </recommendedName>
    <alternativeName>
        <fullName evidence="15">CMP-NeuAc:lactosylceramide alpha-2,3-sialyltransferase</fullName>
    </alternativeName>
    <alternativeName>
        <fullName evidence="18">Ganglioside GM3 synthase</fullName>
    </alternativeName>
    <alternativeName>
        <fullName evidence="17">ST3Gal V</fullName>
    </alternativeName>
    <alternativeName>
        <fullName evidence="16">Sialyltransferase 9</fullName>
    </alternativeName>
</protein>
<dbReference type="Gene3D" id="3.90.1480.20">
    <property type="entry name" value="Glycosyl transferase family 29"/>
    <property type="match status" value="1"/>
</dbReference>
<name>A0A2G8LFM1_STIJA</name>
<dbReference type="InterPro" id="IPR001675">
    <property type="entry name" value="Glyco_trans_29"/>
</dbReference>
<evidence type="ECO:0000256" key="9">
    <source>
        <dbReference type="ARBA" id="ARBA00023098"/>
    </source>
</evidence>